<dbReference type="InterPro" id="IPR003731">
    <property type="entry name" value="Di-Nase_FeMo-co_biosynth"/>
</dbReference>
<dbReference type="CDD" id="cd00851">
    <property type="entry name" value="MTH1175"/>
    <property type="match status" value="1"/>
</dbReference>
<evidence type="ECO:0000259" key="2">
    <source>
        <dbReference type="Pfam" id="PF02579"/>
    </source>
</evidence>
<dbReference type="Proteomes" id="UP000254777">
    <property type="component" value="Unassembled WGS sequence"/>
</dbReference>
<protein>
    <submittedName>
        <fullName evidence="3">Protein of uncharacterized function DUF134</fullName>
    </submittedName>
</protein>
<dbReference type="PANTHER" id="PTHR37478">
    <property type="match status" value="1"/>
</dbReference>
<organism evidence="3 4">
    <name type="scientific">Peptoniphilus indolicus</name>
    <dbReference type="NCBI Taxonomy" id="33030"/>
    <lineage>
        <taxon>Bacteria</taxon>
        <taxon>Bacillati</taxon>
        <taxon>Bacillota</taxon>
        <taxon>Tissierellia</taxon>
        <taxon>Tissierellales</taxon>
        <taxon>Peptoniphilaceae</taxon>
        <taxon>Peptoniphilus</taxon>
    </lineage>
</organism>
<dbReference type="PANTHER" id="PTHR37478:SF2">
    <property type="entry name" value="UPF0251 PROTEIN TK0562"/>
    <property type="match status" value="1"/>
</dbReference>
<dbReference type="RefSeq" id="WP_004820070.1">
    <property type="nucleotide sequence ID" value="NZ_UGTH01000001.1"/>
</dbReference>
<dbReference type="InterPro" id="IPR036105">
    <property type="entry name" value="DiNase_FeMo-co_biosyn_sf"/>
</dbReference>
<dbReference type="Gene3D" id="3.30.420.130">
    <property type="entry name" value="Dinitrogenase iron-molybdenum cofactor biosynthesis domain"/>
    <property type="match status" value="1"/>
</dbReference>
<dbReference type="EMBL" id="UGTH01000001">
    <property type="protein sequence ID" value="SUB75359.1"/>
    <property type="molecule type" value="Genomic_DNA"/>
</dbReference>
<dbReference type="Pfam" id="PF02001">
    <property type="entry name" value="DUF134"/>
    <property type="match status" value="1"/>
</dbReference>
<evidence type="ECO:0000256" key="1">
    <source>
        <dbReference type="ARBA" id="ARBA00009350"/>
    </source>
</evidence>
<evidence type="ECO:0000313" key="3">
    <source>
        <dbReference type="EMBL" id="SUB75359.1"/>
    </source>
</evidence>
<gene>
    <name evidence="3" type="ORF">NCTC11088_01152</name>
</gene>
<dbReference type="Pfam" id="PF02579">
    <property type="entry name" value="Nitro_FeMo-Co"/>
    <property type="match status" value="1"/>
</dbReference>
<name>A0A379DBW3_9FIRM</name>
<dbReference type="InterPro" id="IPR036388">
    <property type="entry name" value="WH-like_DNA-bd_sf"/>
</dbReference>
<feature type="domain" description="Dinitrogenase iron-molybdenum cofactor biosynthesis" evidence="2">
    <location>
        <begin position="119"/>
        <end position="206"/>
    </location>
</feature>
<dbReference type="AlphaFoldDB" id="A0A379DBW3"/>
<dbReference type="InterPro" id="IPR013324">
    <property type="entry name" value="RNA_pol_sigma_r3/r4-like"/>
</dbReference>
<dbReference type="SUPFAM" id="SSF88659">
    <property type="entry name" value="Sigma3 and sigma4 domains of RNA polymerase sigma factors"/>
    <property type="match status" value="1"/>
</dbReference>
<accession>A0A379DBW3</accession>
<reference evidence="3 4" key="1">
    <citation type="submission" date="2018-06" db="EMBL/GenBank/DDBJ databases">
        <authorList>
            <consortium name="Pathogen Informatics"/>
            <person name="Doyle S."/>
        </authorList>
    </citation>
    <scope>NUCLEOTIDE SEQUENCE [LARGE SCALE GENOMIC DNA]</scope>
    <source>
        <strain evidence="3 4">NCTC11088</strain>
    </source>
</reference>
<dbReference type="SUPFAM" id="SSF53146">
    <property type="entry name" value="Nitrogenase accessory factor-like"/>
    <property type="match status" value="1"/>
</dbReference>
<proteinExistence type="inferred from homology"/>
<evidence type="ECO:0000313" key="4">
    <source>
        <dbReference type="Proteomes" id="UP000254777"/>
    </source>
</evidence>
<dbReference type="InterPro" id="IPR033913">
    <property type="entry name" value="MTH1175_dom"/>
</dbReference>
<dbReference type="InterPro" id="IPR002852">
    <property type="entry name" value="UPF0251"/>
</dbReference>
<sequence length="253" mass="27502">MPRPKRCRQICQYPDYWSFAPLSDAKEEVVELALDELETIRLIDYFSLSQVDCAEQMGVSRTTVTSMYNRARKKIAESIIGGKKLEINGGNCKVKKSSVYTLCNKKGKNIMRVAIPYENGEVFQHFGHTEKFKVYDVENGVINNSTIIETQGEGHGAIAGFLQTNEVNVLICGGIGDGAVKALLAANIDIYAGALGLADDFANAFAEGKLVSASEPTCNCSGHHDHNQEGNCEHDHVNSHGCSCHGDDGGCCH</sequence>
<comment type="similarity">
    <text evidence="1">Belongs to the UPF0251 family.</text>
</comment>
<dbReference type="Gene3D" id="1.10.10.10">
    <property type="entry name" value="Winged helix-like DNA-binding domain superfamily/Winged helix DNA-binding domain"/>
    <property type="match status" value="1"/>
</dbReference>